<dbReference type="InterPro" id="IPR013990">
    <property type="entry name" value="WHy-dom"/>
</dbReference>
<keyword evidence="5" id="KW-1185">Reference proteome</keyword>
<name>A0ABQ8I9X9_9ROSI</name>
<feature type="compositionally biased region" description="Acidic residues" evidence="2">
    <location>
        <begin position="50"/>
        <end position="61"/>
    </location>
</feature>
<dbReference type="InterPro" id="IPR045043">
    <property type="entry name" value="Lea14-like"/>
</dbReference>
<dbReference type="Proteomes" id="UP000827721">
    <property type="component" value="Unassembled WGS sequence"/>
</dbReference>
<comment type="similarity">
    <text evidence="1">Belongs to the LEA type 2 family.</text>
</comment>
<dbReference type="InterPro" id="IPR004864">
    <property type="entry name" value="LEA_2"/>
</dbReference>
<dbReference type="SMART" id="SM00769">
    <property type="entry name" value="WHy"/>
    <property type="match status" value="2"/>
</dbReference>
<reference evidence="4 5" key="1">
    <citation type="submission" date="2021-02" db="EMBL/GenBank/DDBJ databases">
        <title>Plant Genome Project.</title>
        <authorList>
            <person name="Zhang R.-G."/>
        </authorList>
    </citation>
    <scope>NUCLEOTIDE SEQUENCE [LARGE SCALE GENOMIC DNA]</scope>
    <source>
        <tissue evidence="4">Leaves</tissue>
    </source>
</reference>
<feature type="compositionally biased region" description="Basic and acidic residues" evidence="2">
    <location>
        <begin position="35"/>
        <end position="49"/>
    </location>
</feature>
<feature type="region of interest" description="Disordered" evidence="2">
    <location>
        <begin position="623"/>
        <end position="644"/>
    </location>
</feature>
<dbReference type="Pfam" id="PF08373">
    <property type="entry name" value="RAP"/>
    <property type="match status" value="1"/>
</dbReference>
<sequence>MVNLRPGFFTRKLEAGFRRRNCLNLERLSSFSTRTNDHGDGVDDKGKESEDSEDWELELLGELDPFGYQAPKKRKKQEKSKSMEDSEGMDWCVRARKVALKSIEARGLAHSMEDLINVKKIKKKKKKKFEKVNKKKKVIDDDADLDFDSEEDLETDGTTIGANGEHSSSIRRKVSTLASGMFEEKKEKTMEQLVQRLSQFSGPSDRRKEINLNKTIVEAQTAEEVLEVTADMIMAVGKGLTPSPLTPLNIATALHRIAKNMEKVSMMKTRRLAFSRQREMSMLVAIAMTALPDCSAQGISNISWALSKIGGELLYLSEMDRVAEVALTKVGEFNSQNVANVAGAFASMQHSAPDLFPELAKRASDIVHTFQEQEVAQVLWAFASLYEPADPLLESLDKVFKNSDQFKCRLNKELSNSNEKRSAETSGDLDSEGVLDTPVLSFNRDQLGNIAWSYAVLGQMDRIFFSRVWKTMSHFEEQRISEQYREDIMFASQVHLANQCLKLEYPRLQLALGNDLEQKITRAGKTKKFNQKVTSSFQKEVARLLLSTGLDWVREYTVDGYVVDAVLVHKKVAFEIDGPTHFSRNTGVPLGHTMLKRRYIAAAGWKLVSLSYQEWEELQGMASSDKPEIVDRERKDDDKEEGQGGFIDKVKDFIHDIGEKIEEAIGFGKPTADVTEIHIPKINLERADIVVDVLIKNPNPVPIPLIDINYLIESNGRKLISGLIPDAGTIHAHGEETVKIPVSLIYDDIKSTYADIKPGSIIPYKIKVDLIVDVPVFGRLTLPLEKTGEIPIPYKPDIDLEKIKFERFSIEETVAILHVKLENMNDFDLGLNSLDYEVWLSDVSIGGAELSKSTTLGKNGISYIDIPITFRPKDFGSALWDMIRGKGTGYTMKGHIDVDTPFGAMKLPISREGGTTRFKKNKEDGGDNDDDDEVC</sequence>
<dbReference type="PROSITE" id="PS51286">
    <property type="entry name" value="RAP"/>
    <property type="match status" value="1"/>
</dbReference>
<organism evidence="4 5">
    <name type="scientific">Xanthoceras sorbifolium</name>
    <dbReference type="NCBI Taxonomy" id="99658"/>
    <lineage>
        <taxon>Eukaryota</taxon>
        <taxon>Viridiplantae</taxon>
        <taxon>Streptophyta</taxon>
        <taxon>Embryophyta</taxon>
        <taxon>Tracheophyta</taxon>
        <taxon>Spermatophyta</taxon>
        <taxon>Magnoliopsida</taxon>
        <taxon>eudicotyledons</taxon>
        <taxon>Gunneridae</taxon>
        <taxon>Pentapetalae</taxon>
        <taxon>rosids</taxon>
        <taxon>malvids</taxon>
        <taxon>Sapindales</taxon>
        <taxon>Sapindaceae</taxon>
        <taxon>Xanthoceroideae</taxon>
        <taxon>Xanthoceras</taxon>
    </lineage>
</organism>
<feature type="region of interest" description="Disordered" evidence="2">
    <location>
        <begin position="32"/>
        <end position="87"/>
    </location>
</feature>
<dbReference type="Pfam" id="PF03168">
    <property type="entry name" value="LEA_2"/>
    <property type="match status" value="2"/>
</dbReference>
<accession>A0ABQ8I9X9</accession>
<comment type="caution">
    <text evidence="4">The sequence shown here is derived from an EMBL/GenBank/DDBJ whole genome shotgun (WGS) entry which is preliminary data.</text>
</comment>
<feature type="domain" description="RAP" evidence="3">
    <location>
        <begin position="572"/>
        <end position="632"/>
    </location>
</feature>
<feature type="compositionally biased region" description="Basic and acidic residues" evidence="2">
    <location>
        <begin position="625"/>
        <end position="637"/>
    </location>
</feature>
<dbReference type="EMBL" id="JAFEMO010000003">
    <property type="protein sequence ID" value="KAH7573420.1"/>
    <property type="molecule type" value="Genomic_DNA"/>
</dbReference>
<proteinExistence type="inferred from homology"/>
<protein>
    <recommendedName>
        <fullName evidence="3">RAP domain-containing protein</fullName>
    </recommendedName>
</protein>
<evidence type="ECO:0000256" key="2">
    <source>
        <dbReference type="SAM" id="MobiDB-lite"/>
    </source>
</evidence>
<dbReference type="Gene3D" id="3.40.960.10">
    <property type="entry name" value="VSR Endonuclease"/>
    <property type="match status" value="1"/>
</dbReference>
<evidence type="ECO:0000259" key="3">
    <source>
        <dbReference type="PROSITE" id="PS51286"/>
    </source>
</evidence>
<dbReference type="PANTHER" id="PTHR31459:SF2">
    <property type="entry name" value="OS03G0843300 PROTEIN"/>
    <property type="match status" value="1"/>
</dbReference>
<feature type="compositionally biased region" description="Acidic residues" evidence="2">
    <location>
        <begin position="926"/>
        <end position="935"/>
    </location>
</feature>
<feature type="region of interest" description="Disordered" evidence="2">
    <location>
        <begin position="913"/>
        <end position="935"/>
    </location>
</feature>
<dbReference type="InterPro" id="IPR013584">
    <property type="entry name" value="RAP"/>
</dbReference>
<dbReference type="Gene3D" id="2.60.40.1820">
    <property type="match status" value="2"/>
</dbReference>
<dbReference type="SMART" id="SM00952">
    <property type="entry name" value="RAP"/>
    <property type="match status" value="1"/>
</dbReference>
<evidence type="ECO:0000256" key="1">
    <source>
        <dbReference type="ARBA" id="ARBA00005960"/>
    </source>
</evidence>
<gene>
    <name evidence="4" type="ORF">JRO89_XS03G0145600</name>
</gene>
<evidence type="ECO:0000313" key="5">
    <source>
        <dbReference type="Proteomes" id="UP000827721"/>
    </source>
</evidence>
<dbReference type="PANTHER" id="PTHR31459">
    <property type="match status" value="1"/>
</dbReference>
<dbReference type="SUPFAM" id="SSF117070">
    <property type="entry name" value="LEA14-like"/>
    <property type="match status" value="2"/>
</dbReference>
<evidence type="ECO:0000313" key="4">
    <source>
        <dbReference type="EMBL" id="KAH7573420.1"/>
    </source>
</evidence>